<accession>Q65QS6</accession>
<dbReference type="AlphaFoldDB" id="Q65QS6"/>
<organism evidence="1 2">
    <name type="scientific">Mannheimia succiniciproducens (strain KCTC 0769BP / MBEL55E)</name>
    <dbReference type="NCBI Taxonomy" id="221988"/>
    <lineage>
        <taxon>Bacteria</taxon>
        <taxon>Pseudomonadati</taxon>
        <taxon>Pseudomonadota</taxon>
        <taxon>Gammaproteobacteria</taxon>
        <taxon>Pasteurellales</taxon>
        <taxon>Pasteurellaceae</taxon>
        <taxon>Basfia</taxon>
    </lineage>
</organism>
<dbReference type="EMBL" id="AE016827">
    <property type="protein sequence ID" value="AAU38684.1"/>
    <property type="molecule type" value="Genomic_DNA"/>
</dbReference>
<gene>
    <name evidence="1" type="ordered locus">MS2077</name>
</gene>
<evidence type="ECO:0000313" key="1">
    <source>
        <dbReference type="EMBL" id="AAU38684.1"/>
    </source>
</evidence>
<sequence length="38" mass="4736">MRKIHIFLPHFFFKDLYLSLFDSIYLEVLCNTFNWLPI</sequence>
<proteinExistence type="predicted"/>
<reference evidence="1 2" key="1">
    <citation type="journal article" date="2004" name="Nat. Biotechnol.">
        <title>The genome sequence of the capnophilic rumen bacterium Mannheimia succiniciproducens.</title>
        <authorList>
            <person name="Hong S.H."/>
            <person name="Kim J.S."/>
            <person name="Lee S.Y."/>
            <person name="In Y.H."/>
            <person name="Choi S.S."/>
            <person name="Rih J.-K."/>
            <person name="Kim C.H."/>
            <person name="Jeong H."/>
            <person name="Hur C.G."/>
            <person name="Kim J.J."/>
        </authorList>
    </citation>
    <scope>NUCLEOTIDE SEQUENCE [LARGE SCALE GENOMIC DNA]</scope>
    <source>
        <strain evidence="2">KCTC 0769BP / MBEL55E</strain>
    </source>
</reference>
<dbReference type="Proteomes" id="UP000000607">
    <property type="component" value="Chromosome"/>
</dbReference>
<dbReference type="HOGENOM" id="CLU_3329793_0_0_6"/>
<keyword evidence="2" id="KW-1185">Reference proteome</keyword>
<dbReference type="KEGG" id="msu:MS2077"/>
<protein>
    <submittedName>
        <fullName evidence="1">Uncharacterized protein</fullName>
    </submittedName>
</protein>
<evidence type="ECO:0000313" key="2">
    <source>
        <dbReference type="Proteomes" id="UP000000607"/>
    </source>
</evidence>
<dbReference type="STRING" id="221988.MS2077"/>
<name>Q65QS6_MANSM</name>